<dbReference type="InterPro" id="IPR050807">
    <property type="entry name" value="TransReg_Diox_bact_type"/>
</dbReference>
<evidence type="ECO:0000256" key="1">
    <source>
        <dbReference type="ARBA" id="ARBA00023125"/>
    </source>
</evidence>
<dbReference type="InterPro" id="IPR036281">
    <property type="entry name" value="SinR/SinI_dimer_dom_sf"/>
</dbReference>
<dbReference type="SMART" id="SM00530">
    <property type="entry name" value="HTH_XRE"/>
    <property type="match status" value="1"/>
</dbReference>
<dbReference type="InterPro" id="IPR010982">
    <property type="entry name" value="Lambda_DNA-bd_dom_sf"/>
</dbReference>
<feature type="domain" description="Sin" evidence="3">
    <location>
        <begin position="114"/>
        <end position="152"/>
    </location>
</feature>
<dbReference type="GO" id="GO:0003677">
    <property type="term" value="F:DNA binding"/>
    <property type="evidence" value="ECO:0007669"/>
    <property type="project" value="UniProtKB-KW"/>
</dbReference>
<comment type="caution">
    <text evidence="4">The sequence shown here is derived from an EMBL/GenBank/DDBJ whole genome shotgun (WGS) entry which is preliminary data.</text>
</comment>
<evidence type="ECO:0000259" key="2">
    <source>
        <dbReference type="PROSITE" id="PS50943"/>
    </source>
</evidence>
<dbReference type="InterPro" id="IPR001387">
    <property type="entry name" value="Cro/C1-type_HTH"/>
</dbReference>
<keyword evidence="1" id="KW-0238">DNA-binding</keyword>
<dbReference type="Pfam" id="PF08671">
    <property type="entry name" value="SinI"/>
    <property type="match status" value="1"/>
</dbReference>
<proteinExistence type="predicted"/>
<dbReference type="GO" id="GO:0046983">
    <property type="term" value="F:protein dimerization activity"/>
    <property type="evidence" value="ECO:0007669"/>
    <property type="project" value="InterPro"/>
</dbReference>
<dbReference type="GO" id="GO:0005829">
    <property type="term" value="C:cytosol"/>
    <property type="evidence" value="ECO:0007669"/>
    <property type="project" value="TreeGrafter"/>
</dbReference>
<dbReference type="SUPFAM" id="SSF47406">
    <property type="entry name" value="SinR repressor dimerisation domain-like"/>
    <property type="match status" value="1"/>
</dbReference>
<reference evidence="4 5" key="1">
    <citation type="submission" date="2012-09" db="EMBL/GenBank/DDBJ databases">
        <title>Genome Sequence of Bacillus sp. DW5-4.</title>
        <authorList>
            <person name="Lai Q."/>
            <person name="Liu Y."/>
            <person name="Shao Z."/>
        </authorList>
    </citation>
    <scope>NUCLEOTIDE SEQUENCE [LARGE SCALE GENOMIC DNA]</scope>
    <source>
        <strain evidence="4 5">DW5-4</strain>
    </source>
</reference>
<dbReference type="eggNOG" id="COG1396">
    <property type="taxonomic scope" value="Bacteria"/>
</dbReference>
<keyword evidence="5" id="KW-1185">Reference proteome</keyword>
<dbReference type="SUPFAM" id="SSF47413">
    <property type="entry name" value="lambda repressor-like DNA-binding domains"/>
    <property type="match status" value="1"/>
</dbReference>
<dbReference type="PANTHER" id="PTHR46797">
    <property type="entry name" value="HTH-TYPE TRANSCRIPTIONAL REGULATOR"/>
    <property type="match status" value="1"/>
</dbReference>
<dbReference type="Proteomes" id="UP000028091">
    <property type="component" value="Unassembled WGS sequence"/>
</dbReference>
<dbReference type="NCBIfam" id="NF046032">
    <property type="entry name" value="TransRegSlrRBacil"/>
    <property type="match status" value="1"/>
</dbReference>
<accession>A0A081LFN5</accession>
<organism evidence="4 5">
    <name type="scientific">Bacillus zhangzhouensis</name>
    <dbReference type="NCBI Taxonomy" id="1178540"/>
    <lineage>
        <taxon>Bacteria</taxon>
        <taxon>Bacillati</taxon>
        <taxon>Bacillota</taxon>
        <taxon>Bacilli</taxon>
        <taxon>Bacillales</taxon>
        <taxon>Bacillaceae</taxon>
        <taxon>Bacillus</taxon>
    </lineage>
</organism>
<dbReference type="PROSITE" id="PS51500">
    <property type="entry name" value="SIN"/>
    <property type="match status" value="1"/>
</dbReference>
<dbReference type="EMBL" id="JOTP01000001">
    <property type="protein sequence ID" value="KEP28061.1"/>
    <property type="molecule type" value="Genomic_DNA"/>
</dbReference>
<dbReference type="PROSITE" id="PS50943">
    <property type="entry name" value="HTH_CROC1"/>
    <property type="match status" value="1"/>
</dbReference>
<evidence type="ECO:0000259" key="3">
    <source>
        <dbReference type="PROSITE" id="PS51500"/>
    </source>
</evidence>
<dbReference type="CDD" id="cd00093">
    <property type="entry name" value="HTH_XRE"/>
    <property type="match status" value="1"/>
</dbReference>
<dbReference type="OrthoDB" id="1859224at2"/>
<dbReference type="RefSeq" id="WP_034316647.1">
    <property type="nucleotide sequence ID" value="NZ_JOTP01000001.1"/>
</dbReference>
<dbReference type="GO" id="GO:0003700">
    <property type="term" value="F:DNA-binding transcription factor activity"/>
    <property type="evidence" value="ECO:0007669"/>
    <property type="project" value="TreeGrafter"/>
</dbReference>
<dbReference type="Pfam" id="PF01381">
    <property type="entry name" value="HTH_3"/>
    <property type="match status" value="1"/>
</dbReference>
<name>A0A081LFN5_9BACI</name>
<evidence type="ECO:0000313" key="4">
    <source>
        <dbReference type="EMBL" id="KEP28061.1"/>
    </source>
</evidence>
<evidence type="ECO:0000313" key="5">
    <source>
        <dbReference type="Proteomes" id="UP000028091"/>
    </source>
</evidence>
<sequence length="156" mass="18313">MIGKVIRIYRKRKGYSIQQLAEDAHVSKSYLSKIERGVHRNPSVQFLKKISSSLEIDLQELFDAETMMFHYSEGGEQEWREHIVNAVQSGMPKEGLYQLLQTYRKEQEEKTLHVTHRKLTDSNMSEWKHLMSEAKAIGLSIEEVKAFLTNMRERRS</sequence>
<dbReference type="AlphaFoldDB" id="A0A081LFN5"/>
<dbReference type="InterPro" id="IPR010981">
    <property type="entry name" value="SinR/SinI_dimer_dom"/>
</dbReference>
<dbReference type="Gene3D" id="1.10.260.40">
    <property type="entry name" value="lambda repressor-like DNA-binding domains"/>
    <property type="match status" value="1"/>
</dbReference>
<protein>
    <submittedName>
        <fullName evidence="4">Transcriptional regulator</fullName>
    </submittedName>
</protein>
<feature type="domain" description="HTH cro/C1-type" evidence="2">
    <location>
        <begin position="6"/>
        <end position="61"/>
    </location>
</feature>
<gene>
    <name evidence="4" type="ORF">BA70_00280</name>
</gene>
<dbReference type="PANTHER" id="PTHR46797:SF1">
    <property type="entry name" value="METHYLPHOSPHONATE SYNTHASE"/>
    <property type="match status" value="1"/>
</dbReference>